<evidence type="ECO:0000256" key="4">
    <source>
        <dbReference type="PROSITE-ProRule" id="PRU00221"/>
    </source>
</evidence>
<dbReference type="EMBL" id="CADEPM010000008">
    <property type="protein sequence ID" value="CAB3409258.1"/>
    <property type="molecule type" value="Genomic_DNA"/>
</dbReference>
<feature type="domain" description="IFT80 second beta-propeller" evidence="5">
    <location>
        <begin position="299"/>
        <end position="587"/>
    </location>
</feature>
<accession>A0A8S1FAA5</accession>
<dbReference type="PROSITE" id="PS50294">
    <property type="entry name" value="WD_REPEATS_REGION"/>
    <property type="match status" value="2"/>
</dbReference>
<dbReference type="InterPro" id="IPR056456">
    <property type="entry name" value="Beta-prop_IFT80_2nd"/>
</dbReference>
<evidence type="ECO:0000256" key="3">
    <source>
        <dbReference type="ARBA" id="ARBA00023273"/>
    </source>
</evidence>
<feature type="repeat" description="WD" evidence="4">
    <location>
        <begin position="101"/>
        <end position="133"/>
    </location>
</feature>
<dbReference type="OrthoDB" id="408728at2759"/>
<dbReference type="Pfam" id="PF23387">
    <property type="entry name" value="TPR_IFT80_172"/>
    <property type="match status" value="1"/>
</dbReference>
<dbReference type="Proteomes" id="UP000494206">
    <property type="component" value="Unassembled WGS sequence"/>
</dbReference>
<dbReference type="InterPro" id="IPR001680">
    <property type="entry name" value="WD40_rpt"/>
</dbReference>
<protein>
    <recommendedName>
        <fullName evidence="9">Intraflagellar transport protein 80 homolog</fullName>
    </recommendedName>
</protein>
<dbReference type="PANTHER" id="PTHR24098">
    <property type="entry name" value="OUTER SEGMENT 5"/>
    <property type="match status" value="1"/>
</dbReference>
<keyword evidence="8" id="KW-1185">Reference proteome</keyword>
<dbReference type="GO" id="GO:0005929">
    <property type="term" value="C:cilium"/>
    <property type="evidence" value="ECO:0007669"/>
    <property type="project" value="UniProtKB-SubCell"/>
</dbReference>
<evidence type="ECO:0000313" key="8">
    <source>
        <dbReference type="Proteomes" id="UP000494206"/>
    </source>
</evidence>
<keyword evidence="3" id="KW-0966">Cell projection</keyword>
<dbReference type="FunFam" id="2.130.10.10:FF:000298">
    <property type="entry name" value="Intraflagellar transport 80 homolog (Chlamydomonas)"/>
    <property type="match status" value="1"/>
</dbReference>
<dbReference type="SUPFAM" id="SSF50978">
    <property type="entry name" value="WD40 repeat-like"/>
    <property type="match status" value="2"/>
</dbReference>
<comment type="caution">
    <text evidence="7">The sequence shown here is derived from an EMBL/GenBank/DDBJ whole genome shotgun (WGS) entry which is preliminary data.</text>
</comment>
<dbReference type="AlphaFoldDB" id="A0A8S1FAA5"/>
<evidence type="ECO:0000256" key="1">
    <source>
        <dbReference type="ARBA" id="ARBA00004138"/>
    </source>
</evidence>
<dbReference type="SMART" id="SM00320">
    <property type="entry name" value="WD40"/>
    <property type="match status" value="6"/>
</dbReference>
<proteinExistence type="predicted"/>
<comment type="subcellular location">
    <subcellularLocation>
        <location evidence="1">Cell projection</location>
        <location evidence="1">Cilium</location>
    </subcellularLocation>
</comment>
<organism evidence="7 8">
    <name type="scientific">Caenorhabditis bovis</name>
    <dbReference type="NCBI Taxonomy" id="2654633"/>
    <lineage>
        <taxon>Eukaryota</taxon>
        <taxon>Metazoa</taxon>
        <taxon>Ecdysozoa</taxon>
        <taxon>Nematoda</taxon>
        <taxon>Chromadorea</taxon>
        <taxon>Rhabditida</taxon>
        <taxon>Rhabditina</taxon>
        <taxon>Rhabditomorpha</taxon>
        <taxon>Rhabditoidea</taxon>
        <taxon>Rhabditidae</taxon>
        <taxon>Peloderinae</taxon>
        <taxon>Caenorhabditis</taxon>
    </lineage>
</organism>
<sequence>MKLKLVSSRSFRHHESVYAVGWSGPEQILSIGDDHQLLRTNTTTNETTLVANMDENFFPTTLHMFPRPQNKDGSSDLLAVSTTNGKVHILSKSTGKSEKSIDAHTGAVLHARWNSDGTGLLTGGEDGFVKMWSRNGMLRSVLAQFPTAVYSVAWDSSSSSVLYTNSDHCYIKSLRMQVAPLKWKAHDGIVLCCDWSPTSALIITGGEDCKFKLWDGFGQILFSSSVHDYPITSLAWCGDGTLFSVGSHNILRLCDKSGWSHSLEKMSGGSVTALSWSPDGTQLAIATASGQMFHSHIIDKRLTYQNFEVVQTQRTVIEVRDVSNEIAKEKLETKERISKISILYDHLLVVTNSFIYIYSSKNWNTPIIVDFKEMPVNLIIQCEKLFLVSDGLTVIIMSYEGRKLSTINPPGHALALLEAKTVSLSMDTIAIQDRGDPKIVHFFEPNTGKSQGDGSHNHEYDIVELTINQCGALNDRLMAFRDQIGAVYILIVKTFGLNQRISRIGSLIEQLKFNDVTNMLCGVTEGKIAIWPLPNIAFFDRSLMQKATIMKNVGNLGKFPQLISFSSNTIIVRKSDGSLIPVGISPFAGTIVQMANESKWDQAIRLGRNINDDTLWALLAGVALLHKNMYAAETAYAALNEAEKVAMINEVKENSDKNVRHAMQILLTGRIGDAEVYLERNGHPFRALMINIQMFRWKRALEIALKSKDFLEVVMGYRAKYLQNIGKKESDPMFLKHMAEVEVDWIHIREIIDGEKAKGNY</sequence>
<dbReference type="GO" id="GO:0060271">
    <property type="term" value="P:cilium assembly"/>
    <property type="evidence" value="ECO:0007669"/>
    <property type="project" value="TreeGrafter"/>
</dbReference>
<gene>
    <name evidence="7" type="ORF">CBOVIS_LOCUS10934</name>
</gene>
<feature type="repeat" description="WD" evidence="4">
    <location>
        <begin position="183"/>
        <end position="215"/>
    </location>
</feature>
<reference evidence="7 8" key="1">
    <citation type="submission" date="2020-04" db="EMBL/GenBank/DDBJ databases">
        <authorList>
            <person name="Laetsch R D."/>
            <person name="Stevens L."/>
            <person name="Kumar S."/>
            <person name="Blaxter L. M."/>
        </authorList>
    </citation>
    <scope>NUCLEOTIDE SEQUENCE [LARGE SCALE GENOMIC DNA]</scope>
</reference>
<dbReference type="InterPro" id="IPR036322">
    <property type="entry name" value="WD40_repeat_dom_sf"/>
</dbReference>
<dbReference type="Pfam" id="PF23335">
    <property type="entry name" value="Beta-prop_IFT80_2nd"/>
    <property type="match status" value="1"/>
</dbReference>
<keyword evidence="4" id="KW-0853">WD repeat</keyword>
<evidence type="ECO:0008006" key="9">
    <source>
        <dbReference type="Google" id="ProtNLM"/>
    </source>
</evidence>
<dbReference type="InterPro" id="IPR015943">
    <property type="entry name" value="WD40/YVTN_repeat-like_dom_sf"/>
</dbReference>
<evidence type="ECO:0000259" key="5">
    <source>
        <dbReference type="Pfam" id="PF23335"/>
    </source>
</evidence>
<keyword evidence="2" id="KW-0969">Cilium</keyword>
<dbReference type="PANTHER" id="PTHR24098:SF0">
    <property type="entry name" value="OUTER SEGMENT 5"/>
    <property type="match status" value="1"/>
</dbReference>
<evidence type="ECO:0000259" key="6">
    <source>
        <dbReference type="Pfam" id="PF23387"/>
    </source>
</evidence>
<name>A0A8S1FAA5_9PELO</name>
<dbReference type="Gene3D" id="2.130.10.10">
    <property type="entry name" value="YVTN repeat-like/Quinoprotein amine dehydrogenase"/>
    <property type="match status" value="2"/>
</dbReference>
<dbReference type="PROSITE" id="PS50082">
    <property type="entry name" value="WD_REPEATS_2"/>
    <property type="match status" value="2"/>
</dbReference>
<dbReference type="Pfam" id="PF00400">
    <property type="entry name" value="WD40"/>
    <property type="match status" value="4"/>
</dbReference>
<dbReference type="InterPro" id="IPR056157">
    <property type="entry name" value="TPR_IFT80_172_dom"/>
</dbReference>
<evidence type="ECO:0000313" key="7">
    <source>
        <dbReference type="EMBL" id="CAB3409258.1"/>
    </source>
</evidence>
<feature type="domain" description="IFT80/172/WDR35 TPR" evidence="6">
    <location>
        <begin position="615"/>
        <end position="758"/>
    </location>
</feature>
<evidence type="ECO:0000256" key="2">
    <source>
        <dbReference type="ARBA" id="ARBA00023069"/>
    </source>
</evidence>
<dbReference type="GO" id="GO:0030992">
    <property type="term" value="C:intraciliary transport particle B"/>
    <property type="evidence" value="ECO:0007669"/>
    <property type="project" value="TreeGrafter"/>
</dbReference>